<dbReference type="EMBL" id="JADOUF010000001">
    <property type="protein sequence ID" value="MBG6137919.1"/>
    <property type="molecule type" value="Genomic_DNA"/>
</dbReference>
<feature type="domain" description="4Fe-4S Wbl-type" evidence="12">
    <location>
        <begin position="12"/>
        <end position="68"/>
    </location>
</feature>
<keyword evidence="6 11" id="KW-0411">Iron-sulfur</keyword>
<comment type="similarity">
    <text evidence="2 11">Belongs to the WhiB family.</text>
</comment>
<reference evidence="13" key="1">
    <citation type="submission" date="2020-11" db="EMBL/GenBank/DDBJ databases">
        <title>Sequencing the genomes of 1000 actinobacteria strains.</title>
        <authorList>
            <person name="Klenk H.-P."/>
        </authorList>
    </citation>
    <scope>NUCLEOTIDE SEQUENCE</scope>
    <source>
        <strain evidence="13">DSM 45356</strain>
    </source>
</reference>
<sequence>MTIDMEWTLRASCRGSNPEALYVDGAAQHEAKRICEHCPVRYRCLAEALDAGDEHGVWGGMTDRERRALRKQHPRVTSWRELFAEALGPRARVWSLAEKKPVHV</sequence>
<keyword evidence="3 11" id="KW-0004">4Fe-4S</keyword>
<dbReference type="PANTHER" id="PTHR38839">
    <property type="entry name" value="TRANSCRIPTIONAL REGULATOR WHID-RELATED"/>
    <property type="match status" value="1"/>
</dbReference>
<keyword evidence="9 11" id="KW-1015">Disulfide bond</keyword>
<evidence type="ECO:0000256" key="11">
    <source>
        <dbReference type="HAMAP-Rule" id="MF_01479"/>
    </source>
</evidence>
<keyword evidence="5 11" id="KW-0408">Iron</keyword>
<evidence type="ECO:0000313" key="13">
    <source>
        <dbReference type="EMBL" id="MBG6137919.1"/>
    </source>
</evidence>
<evidence type="ECO:0000256" key="7">
    <source>
        <dbReference type="ARBA" id="ARBA00023015"/>
    </source>
</evidence>
<dbReference type="GO" id="GO:0045454">
    <property type="term" value="P:cell redox homeostasis"/>
    <property type="evidence" value="ECO:0007669"/>
    <property type="project" value="TreeGrafter"/>
</dbReference>
<evidence type="ECO:0000259" key="12">
    <source>
        <dbReference type="PROSITE" id="PS51674"/>
    </source>
</evidence>
<keyword evidence="7 11" id="KW-0805">Transcription regulation</keyword>
<dbReference type="RefSeq" id="WP_197004728.1">
    <property type="nucleotide sequence ID" value="NZ_BONS01000017.1"/>
</dbReference>
<evidence type="ECO:0000256" key="6">
    <source>
        <dbReference type="ARBA" id="ARBA00023014"/>
    </source>
</evidence>
<dbReference type="AlphaFoldDB" id="A0A8J7GFI8"/>
<evidence type="ECO:0000256" key="10">
    <source>
        <dbReference type="ARBA" id="ARBA00023163"/>
    </source>
</evidence>
<dbReference type="HAMAP" id="MF_01479">
    <property type="entry name" value="WhiB"/>
    <property type="match status" value="1"/>
</dbReference>
<comment type="caution">
    <text evidence="13">The sequence shown here is derived from an EMBL/GenBank/DDBJ whole genome shotgun (WGS) entry which is preliminary data.</text>
</comment>
<comment type="cofactor">
    <cofactor evidence="11">
        <name>[4Fe-4S] cluster</name>
        <dbReference type="ChEBI" id="CHEBI:49883"/>
    </cofactor>
    <text evidence="11">Binds 1 [4Fe-4S] cluster per subunit. Following nitrosylation of the [4Fe-4S] cluster binds 1 [4Fe-8(NO)] cluster per subunit.</text>
</comment>
<dbReference type="GO" id="GO:0005737">
    <property type="term" value="C:cytoplasm"/>
    <property type="evidence" value="ECO:0007669"/>
    <property type="project" value="UniProtKB-SubCell"/>
</dbReference>
<comment type="PTM">
    <text evidence="11">Upon Fe-S cluster removal intramolecular disulfide bonds are formed.</text>
</comment>
<dbReference type="PROSITE" id="PS51674">
    <property type="entry name" value="4FE4S_WBL"/>
    <property type="match status" value="1"/>
</dbReference>
<evidence type="ECO:0000256" key="8">
    <source>
        <dbReference type="ARBA" id="ARBA00023125"/>
    </source>
</evidence>
<organism evidence="13 14">
    <name type="scientific">Longispora fulva</name>
    <dbReference type="NCBI Taxonomy" id="619741"/>
    <lineage>
        <taxon>Bacteria</taxon>
        <taxon>Bacillati</taxon>
        <taxon>Actinomycetota</taxon>
        <taxon>Actinomycetes</taxon>
        <taxon>Micromonosporales</taxon>
        <taxon>Micromonosporaceae</taxon>
        <taxon>Longispora</taxon>
    </lineage>
</organism>
<name>A0A8J7GFI8_9ACTN</name>
<accession>A0A8J7GFI8</accession>
<dbReference type="GO" id="GO:0003677">
    <property type="term" value="F:DNA binding"/>
    <property type="evidence" value="ECO:0007669"/>
    <property type="project" value="UniProtKB-UniRule"/>
</dbReference>
<comment type="function">
    <text evidence="11">Acts as a transcriptional regulator. Probably redox-responsive. The apo- but not holo-form probably binds DNA.</text>
</comment>
<evidence type="ECO:0000256" key="5">
    <source>
        <dbReference type="ARBA" id="ARBA00023004"/>
    </source>
</evidence>
<dbReference type="GO" id="GO:0051539">
    <property type="term" value="F:4 iron, 4 sulfur cluster binding"/>
    <property type="evidence" value="ECO:0007669"/>
    <property type="project" value="UniProtKB-UniRule"/>
</dbReference>
<keyword evidence="8 11" id="KW-0238">DNA-binding</keyword>
<evidence type="ECO:0000256" key="4">
    <source>
        <dbReference type="ARBA" id="ARBA00022723"/>
    </source>
</evidence>
<dbReference type="GO" id="GO:0047134">
    <property type="term" value="F:protein-disulfide reductase [NAD(P)H] activity"/>
    <property type="evidence" value="ECO:0007669"/>
    <property type="project" value="TreeGrafter"/>
</dbReference>
<dbReference type="PANTHER" id="PTHR38839:SF7">
    <property type="entry name" value="TRANSCRIPTIONAL REGULATOR WHIB4"/>
    <property type="match status" value="1"/>
</dbReference>
<keyword evidence="14" id="KW-1185">Reference proteome</keyword>
<keyword evidence="4 11" id="KW-0479">Metal-binding</keyword>
<gene>
    <name evidence="11" type="primary">whiB</name>
    <name evidence="13" type="ORF">IW245_004113</name>
</gene>
<dbReference type="GO" id="GO:0045892">
    <property type="term" value="P:negative regulation of DNA-templated transcription"/>
    <property type="evidence" value="ECO:0007669"/>
    <property type="project" value="TreeGrafter"/>
</dbReference>
<evidence type="ECO:0000256" key="1">
    <source>
        <dbReference type="ARBA" id="ARBA00004496"/>
    </source>
</evidence>
<protein>
    <recommendedName>
        <fullName evidence="11">Transcriptional regulator WhiB</fullName>
    </recommendedName>
</protein>
<evidence type="ECO:0000256" key="2">
    <source>
        <dbReference type="ARBA" id="ARBA00006597"/>
    </source>
</evidence>
<feature type="binding site" evidence="11">
    <location>
        <position position="13"/>
    </location>
    <ligand>
        <name>[4Fe-4S] cluster</name>
        <dbReference type="ChEBI" id="CHEBI:49883"/>
    </ligand>
</feature>
<keyword evidence="10 11" id="KW-0804">Transcription</keyword>
<dbReference type="InterPro" id="IPR034768">
    <property type="entry name" value="4FE4S_WBL"/>
</dbReference>
<evidence type="ECO:0000313" key="14">
    <source>
        <dbReference type="Proteomes" id="UP000622552"/>
    </source>
</evidence>
<comment type="PTM">
    <text evidence="11">The Fe-S cluster can be nitrosylated by nitric oxide (NO).</text>
</comment>
<feature type="binding site" evidence="11">
    <location>
        <position position="38"/>
    </location>
    <ligand>
        <name>[4Fe-4S] cluster</name>
        <dbReference type="ChEBI" id="CHEBI:49883"/>
    </ligand>
</feature>
<dbReference type="GO" id="GO:0046872">
    <property type="term" value="F:metal ion binding"/>
    <property type="evidence" value="ECO:0007669"/>
    <property type="project" value="UniProtKB-KW"/>
</dbReference>
<dbReference type="Proteomes" id="UP000622552">
    <property type="component" value="Unassembled WGS sequence"/>
</dbReference>
<proteinExistence type="inferred from homology"/>
<evidence type="ECO:0000256" key="9">
    <source>
        <dbReference type="ARBA" id="ARBA00023157"/>
    </source>
</evidence>
<comment type="subcellular location">
    <subcellularLocation>
        <location evidence="1 11">Cytoplasm</location>
    </subcellularLocation>
</comment>
<dbReference type="GO" id="GO:0035731">
    <property type="term" value="F:dinitrosyl-iron complex binding"/>
    <property type="evidence" value="ECO:0007669"/>
    <property type="project" value="UniProtKB-UniRule"/>
</dbReference>
<evidence type="ECO:0000256" key="3">
    <source>
        <dbReference type="ARBA" id="ARBA00022485"/>
    </source>
</evidence>
<dbReference type="InterPro" id="IPR003482">
    <property type="entry name" value="Whib"/>
</dbReference>
<feature type="binding site" evidence="11">
    <location>
        <position position="35"/>
    </location>
    <ligand>
        <name>[4Fe-4S] cluster</name>
        <dbReference type="ChEBI" id="CHEBI:49883"/>
    </ligand>
</feature>
<keyword evidence="11" id="KW-0963">Cytoplasm</keyword>
<dbReference type="Pfam" id="PF02467">
    <property type="entry name" value="Whib"/>
    <property type="match status" value="1"/>
</dbReference>
<feature type="binding site" evidence="11">
    <location>
        <position position="44"/>
    </location>
    <ligand>
        <name>[4Fe-4S] cluster</name>
        <dbReference type="ChEBI" id="CHEBI:49883"/>
    </ligand>
</feature>